<gene>
    <name evidence="2" type="ORF">IEQ34_011101</name>
</gene>
<feature type="compositionally biased region" description="Polar residues" evidence="1">
    <location>
        <begin position="131"/>
        <end position="142"/>
    </location>
</feature>
<evidence type="ECO:0000313" key="2">
    <source>
        <dbReference type="EMBL" id="KAH0460438.1"/>
    </source>
</evidence>
<dbReference type="EMBL" id="JAGFBR010000010">
    <property type="protein sequence ID" value="KAH0460438.1"/>
    <property type="molecule type" value="Genomic_DNA"/>
</dbReference>
<feature type="region of interest" description="Disordered" evidence="1">
    <location>
        <begin position="162"/>
        <end position="183"/>
    </location>
</feature>
<dbReference type="Proteomes" id="UP000775213">
    <property type="component" value="Unassembled WGS sequence"/>
</dbReference>
<feature type="region of interest" description="Disordered" evidence="1">
    <location>
        <begin position="123"/>
        <end position="142"/>
    </location>
</feature>
<keyword evidence="3" id="KW-1185">Reference proteome</keyword>
<evidence type="ECO:0000313" key="3">
    <source>
        <dbReference type="Proteomes" id="UP000775213"/>
    </source>
</evidence>
<proteinExistence type="predicted"/>
<feature type="region of interest" description="Disordered" evidence="1">
    <location>
        <begin position="1"/>
        <end position="31"/>
    </location>
</feature>
<accession>A0AAV7GXT2</accession>
<evidence type="ECO:0000256" key="1">
    <source>
        <dbReference type="SAM" id="MobiDB-lite"/>
    </source>
</evidence>
<reference evidence="2 3" key="1">
    <citation type="journal article" date="2021" name="Hortic Res">
        <title>Chromosome-scale assembly of the Dendrobium chrysotoxum genome enhances the understanding of orchid evolution.</title>
        <authorList>
            <person name="Zhang Y."/>
            <person name="Zhang G.Q."/>
            <person name="Zhang D."/>
            <person name="Liu X.D."/>
            <person name="Xu X.Y."/>
            <person name="Sun W.H."/>
            <person name="Yu X."/>
            <person name="Zhu X."/>
            <person name="Wang Z.W."/>
            <person name="Zhao X."/>
            <person name="Zhong W.Y."/>
            <person name="Chen H."/>
            <person name="Yin W.L."/>
            <person name="Huang T."/>
            <person name="Niu S.C."/>
            <person name="Liu Z.J."/>
        </authorList>
    </citation>
    <scope>NUCLEOTIDE SEQUENCE [LARGE SCALE GENOMIC DNA]</scope>
    <source>
        <strain evidence="2">Lindl</strain>
    </source>
</reference>
<organism evidence="2 3">
    <name type="scientific">Dendrobium chrysotoxum</name>
    <name type="common">Orchid</name>
    <dbReference type="NCBI Taxonomy" id="161865"/>
    <lineage>
        <taxon>Eukaryota</taxon>
        <taxon>Viridiplantae</taxon>
        <taxon>Streptophyta</taxon>
        <taxon>Embryophyta</taxon>
        <taxon>Tracheophyta</taxon>
        <taxon>Spermatophyta</taxon>
        <taxon>Magnoliopsida</taxon>
        <taxon>Liliopsida</taxon>
        <taxon>Asparagales</taxon>
        <taxon>Orchidaceae</taxon>
        <taxon>Epidendroideae</taxon>
        <taxon>Malaxideae</taxon>
        <taxon>Dendrobiinae</taxon>
        <taxon>Dendrobium</taxon>
    </lineage>
</organism>
<feature type="compositionally biased region" description="Basic and acidic residues" evidence="1">
    <location>
        <begin position="162"/>
        <end position="171"/>
    </location>
</feature>
<protein>
    <submittedName>
        <fullName evidence="2">Uncharacterized protein</fullName>
    </submittedName>
</protein>
<dbReference type="AlphaFoldDB" id="A0AAV7GXT2"/>
<feature type="region of interest" description="Disordered" evidence="1">
    <location>
        <begin position="52"/>
        <end position="113"/>
    </location>
</feature>
<name>A0AAV7GXT2_DENCH</name>
<sequence length="183" mass="20404">MVAFKLKQKFSSSTCRFGRNPEQWKSSQESKATTYRDFLAAFGDKDQATIAAEFFPKDSQKKRRRQENISGHNSSSTENHSSPISLRLGKEGLSYGGKHGNNRKSSSGSQVVKFLAGRSFARNSMKAKPAMQSNKTKSSTSELADLALKSKLSQSDVQKLFDPKTLGDKKQHAIPFLRKPNKR</sequence>
<comment type="caution">
    <text evidence="2">The sequence shown here is derived from an EMBL/GenBank/DDBJ whole genome shotgun (WGS) entry which is preliminary data.</text>
</comment>
<feature type="compositionally biased region" description="Polar residues" evidence="1">
    <location>
        <begin position="68"/>
        <end position="84"/>
    </location>
</feature>